<keyword evidence="2" id="KW-0614">Plasmid</keyword>
<evidence type="ECO:0000313" key="2">
    <source>
        <dbReference type="EMBL" id="QOG29290.1"/>
    </source>
</evidence>
<gene>
    <name evidence="2" type="ORF">EGM181_18440</name>
</gene>
<dbReference type="Proteomes" id="UP000516696">
    <property type="component" value="Plasmid pEGM181-2"/>
</dbReference>
<accession>A0AAE7MTJ5</accession>
<protein>
    <submittedName>
        <fullName evidence="2">Uncharacterized protein</fullName>
    </submittedName>
</protein>
<proteinExistence type="predicted"/>
<keyword evidence="1" id="KW-0812">Transmembrane</keyword>
<keyword evidence="1" id="KW-0472">Membrane</keyword>
<sequence length="66" mass="7900">MLFFINLIFCVIYALIITYLGKIEFHGLALYLEELYQVDLDESLDYVRNKENEEEDKAENLFDDLM</sequence>
<geneLocation type="plasmid" evidence="2 3">
    <name>pEGM181-2</name>
</geneLocation>
<organism evidence="2 3">
    <name type="scientific">Enterococcus gallinarum</name>
    <dbReference type="NCBI Taxonomy" id="1353"/>
    <lineage>
        <taxon>Bacteria</taxon>
        <taxon>Bacillati</taxon>
        <taxon>Bacillota</taxon>
        <taxon>Bacilli</taxon>
        <taxon>Lactobacillales</taxon>
        <taxon>Enterococcaceae</taxon>
        <taxon>Enterococcus</taxon>
    </lineage>
</organism>
<dbReference type="RefSeq" id="WP_192189586.1">
    <property type="nucleotide sequence ID" value="NZ_CP050486.1"/>
</dbReference>
<dbReference type="AlphaFoldDB" id="A0AAE7MTJ5"/>
<evidence type="ECO:0000256" key="1">
    <source>
        <dbReference type="SAM" id="Phobius"/>
    </source>
</evidence>
<evidence type="ECO:0000313" key="3">
    <source>
        <dbReference type="Proteomes" id="UP000516696"/>
    </source>
</evidence>
<name>A0AAE7MTJ5_ENTGA</name>
<reference evidence="2 3" key="1">
    <citation type="submission" date="2020-03" db="EMBL/GenBank/DDBJ databases">
        <title>Characterization of ganglioside-mimicking enterococci.</title>
        <authorList>
            <person name="Patry R.T."/>
            <person name="Nothaft H."/>
            <person name="Bridger R."/>
            <person name="Shajahan A."/>
            <person name="Huynh S."/>
            <person name="Sanchez S."/>
            <person name="Azadi P."/>
            <person name="Cooper K."/>
            <person name="Miller W.G."/>
            <person name="Parker C.T."/>
            <person name="Wells L."/>
            <person name="Szymanski C.M."/>
        </authorList>
    </citation>
    <scope>NUCLEOTIDE SEQUENCE [LARGE SCALE GENOMIC DNA]</scope>
    <source>
        <strain evidence="2 3">EGM181</strain>
        <plasmid evidence="2 3">pEGM181-2</plasmid>
    </source>
</reference>
<keyword evidence="1" id="KW-1133">Transmembrane helix</keyword>
<dbReference type="EMBL" id="CP050486">
    <property type="protein sequence ID" value="QOG29290.1"/>
    <property type="molecule type" value="Genomic_DNA"/>
</dbReference>
<feature type="transmembrane region" description="Helical" evidence="1">
    <location>
        <begin position="6"/>
        <end position="25"/>
    </location>
</feature>